<evidence type="ECO:0000259" key="5">
    <source>
        <dbReference type="PROSITE" id="PS50835"/>
    </source>
</evidence>
<dbReference type="FunFam" id="2.60.40.10:FF:000359">
    <property type="entry name" value="Sidekick cell adhesion molecule 2"/>
    <property type="match status" value="1"/>
</dbReference>
<evidence type="ECO:0000256" key="1">
    <source>
        <dbReference type="ARBA" id="ARBA00022729"/>
    </source>
</evidence>
<keyword evidence="1" id="KW-0732">Signal</keyword>
<dbReference type="SMART" id="SM00408">
    <property type="entry name" value="IGc2"/>
    <property type="match status" value="2"/>
</dbReference>
<protein>
    <submittedName>
        <fullName evidence="6">Sidekick cell adhesion molecule 2</fullName>
    </submittedName>
</protein>
<dbReference type="GeneTree" id="ENSGT00940000155761"/>
<evidence type="ECO:0000256" key="3">
    <source>
        <dbReference type="ARBA" id="ARBA00023180"/>
    </source>
</evidence>
<keyword evidence="7" id="KW-1185">Reference proteome</keyword>
<feature type="domain" description="Ig-like" evidence="5">
    <location>
        <begin position="6"/>
        <end position="88"/>
    </location>
</feature>
<dbReference type="FunFam" id="2.60.40.10:FF:000266">
    <property type="entry name" value="Sidekick cell adhesion molecule 2"/>
    <property type="match status" value="1"/>
</dbReference>
<gene>
    <name evidence="6" type="primary">LOC117735010</name>
</gene>
<dbReference type="PANTHER" id="PTHR44337">
    <property type="entry name" value="CARCINOEMBRYONIC ANTIGEN-RELATED CELL ADHESION MOLECULE 8"/>
    <property type="match status" value="1"/>
</dbReference>
<dbReference type="PROSITE" id="PS50835">
    <property type="entry name" value="IG_LIKE"/>
    <property type="match status" value="2"/>
</dbReference>
<reference evidence="6" key="1">
    <citation type="submission" date="2025-08" db="UniProtKB">
        <authorList>
            <consortium name="Ensembl"/>
        </authorList>
    </citation>
    <scope>IDENTIFICATION</scope>
</reference>
<dbReference type="AlphaFoldDB" id="A0A8C2ZPN3"/>
<dbReference type="InterPro" id="IPR013783">
    <property type="entry name" value="Ig-like_fold"/>
</dbReference>
<evidence type="ECO:0000256" key="4">
    <source>
        <dbReference type="ARBA" id="ARBA00023319"/>
    </source>
</evidence>
<dbReference type="InterPro" id="IPR007110">
    <property type="entry name" value="Ig-like_dom"/>
</dbReference>
<proteinExistence type="predicted"/>
<organism evidence="6 7">
    <name type="scientific">Cyclopterus lumpus</name>
    <name type="common">Lumpsucker</name>
    <dbReference type="NCBI Taxonomy" id="8103"/>
    <lineage>
        <taxon>Eukaryota</taxon>
        <taxon>Metazoa</taxon>
        <taxon>Chordata</taxon>
        <taxon>Craniata</taxon>
        <taxon>Vertebrata</taxon>
        <taxon>Euteleostomi</taxon>
        <taxon>Actinopterygii</taxon>
        <taxon>Neopterygii</taxon>
        <taxon>Teleostei</taxon>
        <taxon>Neoteleostei</taxon>
        <taxon>Acanthomorphata</taxon>
        <taxon>Eupercaria</taxon>
        <taxon>Perciformes</taxon>
        <taxon>Cottioidei</taxon>
        <taxon>Cottales</taxon>
        <taxon>Cyclopteridae</taxon>
        <taxon>Cyclopterus</taxon>
    </lineage>
</organism>
<dbReference type="InterPro" id="IPR052598">
    <property type="entry name" value="IgSF_CEA-related"/>
</dbReference>
<keyword evidence="3" id="KW-0325">Glycoprotein</keyword>
<dbReference type="Gene3D" id="2.60.40.10">
    <property type="entry name" value="Immunoglobulins"/>
    <property type="match status" value="2"/>
</dbReference>
<name>A0A8C2ZPN3_CYCLU</name>
<dbReference type="Pfam" id="PF13927">
    <property type="entry name" value="Ig_3"/>
    <property type="match status" value="1"/>
</dbReference>
<dbReference type="InterPro" id="IPR036179">
    <property type="entry name" value="Ig-like_dom_sf"/>
</dbReference>
<sequence length="274" mass="31206">VDDVAPYFKMEPPQTQVHLEGNRLVLTCMAEGSWPLEFKWIYNGSELTRFSLEYRYLIPSLDRSHAGHYRCIVRNRVGAIMQCSTEVQVAYMGAFVEGERSQTVSQGEGALMRAPRIHSFPRPQITWFRDGRKIPSSSRIAITLDNTLVILSTVAPDAGSYYAQAVNDKNGENKTSQPITLTVESKYTCTLLIQYITESPVIYVIYLAGGFDYHDFNLLRMQSCTSAFRSLWHLLIILLIRCLQFSAQIRMVRQSVGTRYHRASLNPTLRVARP</sequence>
<dbReference type="SMART" id="SM00409">
    <property type="entry name" value="IG"/>
    <property type="match status" value="2"/>
</dbReference>
<accession>A0A8C2ZPN3</accession>
<evidence type="ECO:0000256" key="2">
    <source>
        <dbReference type="ARBA" id="ARBA00023157"/>
    </source>
</evidence>
<dbReference type="InterPro" id="IPR003599">
    <property type="entry name" value="Ig_sub"/>
</dbReference>
<dbReference type="Pfam" id="PF07679">
    <property type="entry name" value="I-set"/>
    <property type="match status" value="1"/>
</dbReference>
<dbReference type="SUPFAM" id="SSF48726">
    <property type="entry name" value="Immunoglobulin"/>
    <property type="match status" value="2"/>
</dbReference>
<reference evidence="6" key="2">
    <citation type="submission" date="2025-09" db="UniProtKB">
        <authorList>
            <consortium name="Ensembl"/>
        </authorList>
    </citation>
    <scope>IDENTIFICATION</scope>
</reference>
<keyword evidence="4" id="KW-0393">Immunoglobulin domain</keyword>
<dbReference type="PANTHER" id="PTHR44337:SF8">
    <property type="entry name" value="IMMUNOGLOBULIN SUBTYPE DOMAIN-CONTAINING PROTEIN"/>
    <property type="match status" value="1"/>
</dbReference>
<dbReference type="InterPro" id="IPR003598">
    <property type="entry name" value="Ig_sub2"/>
</dbReference>
<feature type="domain" description="Ig-like" evidence="5">
    <location>
        <begin position="121"/>
        <end position="180"/>
    </location>
</feature>
<dbReference type="Proteomes" id="UP000694565">
    <property type="component" value="Unplaced"/>
</dbReference>
<dbReference type="Ensembl" id="ENSCLMT00005032313.1">
    <property type="protein sequence ID" value="ENSCLMP00005030961.1"/>
    <property type="gene ID" value="ENSCLMG00005014802.1"/>
</dbReference>
<dbReference type="InterPro" id="IPR013098">
    <property type="entry name" value="Ig_I-set"/>
</dbReference>
<evidence type="ECO:0000313" key="7">
    <source>
        <dbReference type="Proteomes" id="UP000694565"/>
    </source>
</evidence>
<evidence type="ECO:0000313" key="6">
    <source>
        <dbReference type="Ensembl" id="ENSCLMP00005030961.1"/>
    </source>
</evidence>
<keyword evidence="2" id="KW-1015">Disulfide bond</keyword>